<dbReference type="InterPro" id="IPR000620">
    <property type="entry name" value="EamA_dom"/>
</dbReference>
<comment type="subcellular location">
    <subcellularLocation>
        <location evidence="1">Membrane</location>
        <topology evidence="1">Multi-pass membrane protein</topology>
    </subcellularLocation>
</comment>
<evidence type="ECO:0000313" key="8">
    <source>
        <dbReference type="EMBL" id="DBA00897.1"/>
    </source>
</evidence>
<feature type="compositionally biased region" description="Low complexity" evidence="5">
    <location>
        <begin position="116"/>
        <end position="130"/>
    </location>
</feature>
<dbReference type="SUPFAM" id="SSF52540">
    <property type="entry name" value="P-loop containing nucleoside triphosphate hydrolases"/>
    <property type="match status" value="1"/>
</dbReference>
<evidence type="ECO:0000256" key="5">
    <source>
        <dbReference type="SAM" id="MobiDB-lite"/>
    </source>
</evidence>
<reference evidence="8" key="2">
    <citation type="journal article" date="2023" name="Microbiol Resour">
        <title>Decontamination and Annotation of the Draft Genome Sequence of the Oomycete Lagenidium giganteum ARSEF 373.</title>
        <authorList>
            <person name="Morgan W.R."/>
            <person name="Tartar A."/>
        </authorList>
    </citation>
    <scope>NUCLEOTIDE SEQUENCE</scope>
    <source>
        <strain evidence="8">ARSEF 373</strain>
    </source>
</reference>
<feature type="transmembrane region" description="Helical" evidence="6">
    <location>
        <begin position="805"/>
        <end position="823"/>
    </location>
</feature>
<dbReference type="GO" id="GO:0016020">
    <property type="term" value="C:membrane"/>
    <property type="evidence" value="ECO:0007669"/>
    <property type="project" value="UniProtKB-SubCell"/>
</dbReference>
<evidence type="ECO:0000259" key="7">
    <source>
        <dbReference type="Pfam" id="PF00892"/>
    </source>
</evidence>
<evidence type="ECO:0000313" key="9">
    <source>
        <dbReference type="Proteomes" id="UP001146120"/>
    </source>
</evidence>
<evidence type="ECO:0000256" key="6">
    <source>
        <dbReference type="SAM" id="Phobius"/>
    </source>
</evidence>
<dbReference type="InterPro" id="IPR037185">
    <property type="entry name" value="EmrE-like"/>
</dbReference>
<dbReference type="PANTHER" id="PTHR22911:SF6">
    <property type="entry name" value="SOLUTE CARRIER FAMILY 35 MEMBER G1"/>
    <property type="match status" value="1"/>
</dbReference>
<dbReference type="PANTHER" id="PTHR22911">
    <property type="entry name" value="ACYL-MALONYL CONDENSING ENZYME-RELATED"/>
    <property type="match status" value="1"/>
</dbReference>
<feature type="non-terminal residue" evidence="8">
    <location>
        <position position="1"/>
    </location>
</feature>
<keyword evidence="4 6" id="KW-0472">Membrane</keyword>
<dbReference type="InterPro" id="IPR027417">
    <property type="entry name" value="P-loop_NTPase"/>
</dbReference>
<keyword evidence="2 6" id="KW-0812">Transmembrane</keyword>
<comment type="caution">
    <text evidence="8">The sequence shown here is derived from an EMBL/GenBank/DDBJ whole genome shotgun (WGS) entry which is preliminary data.</text>
</comment>
<feature type="domain" description="EamA" evidence="7">
    <location>
        <begin position="689"/>
        <end position="821"/>
    </location>
</feature>
<dbReference type="Gene3D" id="3.40.50.300">
    <property type="entry name" value="P-loop containing nucleotide triphosphate hydrolases"/>
    <property type="match status" value="1"/>
</dbReference>
<dbReference type="AlphaFoldDB" id="A0AAV2Z627"/>
<evidence type="ECO:0000256" key="4">
    <source>
        <dbReference type="ARBA" id="ARBA00023136"/>
    </source>
</evidence>
<feature type="transmembrane region" description="Helical" evidence="6">
    <location>
        <begin position="714"/>
        <end position="738"/>
    </location>
</feature>
<dbReference type="SUPFAM" id="SSF103481">
    <property type="entry name" value="Multidrug resistance efflux transporter EmrE"/>
    <property type="match status" value="2"/>
</dbReference>
<dbReference type="Pfam" id="PF00892">
    <property type="entry name" value="EamA"/>
    <property type="match status" value="2"/>
</dbReference>
<keyword evidence="9" id="KW-1185">Reference proteome</keyword>
<organism evidence="8 9">
    <name type="scientific">Lagenidium giganteum</name>
    <dbReference type="NCBI Taxonomy" id="4803"/>
    <lineage>
        <taxon>Eukaryota</taxon>
        <taxon>Sar</taxon>
        <taxon>Stramenopiles</taxon>
        <taxon>Oomycota</taxon>
        <taxon>Peronosporomycetes</taxon>
        <taxon>Pythiales</taxon>
        <taxon>Pythiaceae</taxon>
    </lineage>
</organism>
<feature type="region of interest" description="Disordered" evidence="5">
    <location>
        <begin position="103"/>
        <end position="130"/>
    </location>
</feature>
<evidence type="ECO:0000256" key="1">
    <source>
        <dbReference type="ARBA" id="ARBA00004141"/>
    </source>
</evidence>
<gene>
    <name evidence="8" type="ORF">N0F65_006097</name>
</gene>
<dbReference type="EMBL" id="DAKRPA010000056">
    <property type="protein sequence ID" value="DBA00897.1"/>
    <property type="molecule type" value="Genomic_DNA"/>
</dbReference>
<feature type="transmembrane region" description="Helical" evidence="6">
    <location>
        <begin position="750"/>
        <end position="770"/>
    </location>
</feature>
<keyword evidence="3 6" id="KW-1133">Transmembrane helix</keyword>
<proteinExistence type="predicted"/>
<feature type="domain" description="EamA" evidence="7">
    <location>
        <begin position="537"/>
        <end position="669"/>
    </location>
</feature>
<evidence type="ECO:0000256" key="2">
    <source>
        <dbReference type="ARBA" id="ARBA00022692"/>
    </source>
</evidence>
<feature type="transmembrane region" description="Helical" evidence="6">
    <location>
        <begin position="653"/>
        <end position="675"/>
    </location>
</feature>
<feature type="transmembrane region" description="Helical" evidence="6">
    <location>
        <begin position="538"/>
        <end position="558"/>
    </location>
</feature>
<reference evidence="8" key="1">
    <citation type="submission" date="2022-11" db="EMBL/GenBank/DDBJ databases">
        <authorList>
            <person name="Morgan W.R."/>
            <person name="Tartar A."/>
        </authorList>
    </citation>
    <scope>NUCLEOTIDE SEQUENCE</scope>
    <source>
        <strain evidence="8">ARSEF 373</strain>
    </source>
</reference>
<protein>
    <recommendedName>
        <fullName evidence="7">EamA domain-containing protein</fullName>
    </recommendedName>
</protein>
<feature type="transmembrane region" description="Helical" evidence="6">
    <location>
        <begin position="782"/>
        <end position="799"/>
    </location>
</feature>
<name>A0AAV2Z627_9STRA</name>
<dbReference type="Proteomes" id="UP001146120">
    <property type="component" value="Unassembled WGS sequence"/>
</dbReference>
<feature type="transmembrane region" description="Helical" evidence="6">
    <location>
        <begin position="601"/>
        <end position="619"/>
    </location>
</feature>
<sequence length="830" mass="91313">SCLGLGCTTRIRAQLAKSSAFHCVDHDGLKCKAGRHPVNGQRSHLRTGYDHKRLVALYARLHGFQSNHAMIRTPRFSECGRMSDDSQKNRLLQKAKSLDLADELPLRNKNARPSSDDMTSGASTASSASSDYDCFGSALIWGRRRSEVANLNVGALPPINEWVEVKPGLWFLREVDNGGKDVLGDSNSSGKSKLAEVRFHFRCVDAVIEEAFVRYREAEHKRTARDKARYMYVQDVQKCFAVKGFPHKLGLLLHGPSSTDKTSYTKRHMVTISLAKIQTNQELMNAMNDITFPVDALDPPVRMRLTDVVSVMEDIDCASSVVMNRQAQVEKEHSTSKMTEEELLSSVIFGSTSFSGCETFGPKTNDNDDKLNLAGLLNVLDSVIDAPGWIVIMTTNHPEKLDPALIRPGKVLLDMMNVKQTQIMFEYYFATKLTTSQVQQIRDAAAAAAACINDGAKSSWTSAQTEELCAEFDDVDFALERLRSSRLVVALPSGTPGADMGSASVEELPLLSVKQAEQAAAAKANVHHRWGNHNHVKGMGFVAISAFTFSVLSALIKYESYVMPSMETVFWRSFVAVLLNLVAVRSNGVSLTVQHEHRRALLSRAVFGTCSLSFGFYAMQQMVLADASVLLFTSPIMTFFLGAVVLGERINSGNFACALMSLVGVVCVVRPAFIFGTDHDTVETDDSIFAISSALLGAVCQAIVYVSMRHLTQVHYLVVIHYFLSTATVVSGLSLLLVQHQFVVPYSQNLWFSVLGTGVTGFFGQTFLTRGFQLENAGPASVMRYLDIVFVFIWDSLLLREQINVWSVVGASIITGCAVLIALRKMRGVT</sequence>
<evidence type="ECO:0000256" key="3">
    <source>
        <dbReference type="ARBA" id="ARBA00022989"/>
    </source>
</evidence>
<feature type="transmembrane region" description="Helical" evidence="6">
    <location>
        <begin position="687"/>
        <end position="707"/>
    </location>
</feature>
<accession>A0AAV2Z627</accession>
<feature type="transmembrane region" description="Helical" evidence="6">
    <location>
        <begin position="625"/>
        <end position="646"/>
    </location>
</feature>